<dbReference type="Pfam" id="PF03150">
    <property type="entry name" value="CCP_MauG"/>
    <property type="match status" value="1"/>
</dbReference>
<dbReference type="PANTHER" id="PTHR30600">
    <property type="entry name" value="CYTOCHROME C PEROXIDASE-RELATED"/>
    <property type="match status" value="1"/>
</dbReference>
<dbReference type="InterPro" id="IPR051395">
    <property type="entry name" value="Cytochrome_c_Peroxidase/MauG"/>
</dbReference>
<keyword evidence="4" id="KW-0732">Signal</keyword>
<dbReference type="InterPro" id="IPR004852">
    <property type="entry name" value="Di-haem_cyt_c_peroxidsae"/>
</dbReference>
<gene>
    <name evidence="10" type="ORF">IGX34_18375</name>
</gene>
<evidence type="ECO:0000256" key="8">
    <source>
        <dbReference type="PROSITE-ProRule" id="PRU00433"/>
    </source>
</evidence>
<proteinExistence type="predicted"/>
<evidence type="ECO:0000256" key="5">
    <source>
        <dbReference type="ARBA" id="ARBA00022764"/>
    </source>
</evidence>
<keyword evidence="7 8" id="KW-0408">Iron</keyword>
<name>A0ABR9GE88_9GAMM</name>
<evidence type="ECO:0000256" key="4">
    <source>
        <dbReference type="ARBA" id="ARBA00022729"/>
    </source>
</evidence>
<comment type="caution">
    <text evidence="10">The sequence shown here is derived from an EMBL/GenBank/DDBJ whole genome shotgun (WGS) entry which is preliminary data.</text>
</comment>
<evidence type="ECO:0000256" key="2">
    <source>
        <dbReference type="ARBA" id="ARBA00022617"/>
    </source>
</evidence>
<keyword evidence="2 8" id="KW-0349">Heme</keyword>
<dbReference type="SUPFAM" id="SSF46626">
    <property type="entry name" value="Cytochrome c"/>
    <property type="match status" value="2"/>
</dbReference>
<evidence type="ECO:0000259" key="9">
    <source>
        <dbReference type="PROSITE" id="PS51007"/>
    </source>
</evidence>
<comment type="subcellular location">
    <subcellularLocation>
        <location evidence="1">Periplasm</location>
    </subcellularLocation>
</comment>
<evidence type="ECO:0000256" key="1">
    <source>
        <dbReference type="ARBA" id="ARBA00004418"/>
    </source>
</evidence>
<dbReference type="EMBL" id="JACZZA010000013">
    <property type="protein sequence ID" value="MBE1162356.1"/>
    <property type="molecule type" value="Genomic_DNA"/>
</dbReference>
<dbReference type="PROSITE" id="PS51007">
    <property type="entry name" value="CYTC"/>
    <property type="match status" value="2"/>
</dbReference>
<dbReference type="Gene3D" id="1.10.760.10">
    <property type="entry name" value="Cytochrome c-like domain"/>
    <property type="match status" value="2"/>
</dbReference>
<keyword evidence="6" id="KW-0560">Oxidoreductase</keyword>
<reference evidence="10 11" key="1">
    <citation type="submission" date="2020-09" db="EMBL/GenBank/DDBJ databases">
        <title>Dyella sp. 7MK23 isolated from forest soil.</title>
        <authorList>
            <person name="Fu J."/>
        </authorList>
    </citation>
    <scope>NUCLEOTIDE SEQUENCE [LARGE SCALE GENOMIC DNA]</scope>
    <source>
        <strain evidence="10 11">7MK23</strain>
    </source>
</reference>
<dbReference type="Proteomes" id="UP000651010">
    <property type="component" value="Unassembled WGS sequence"/>
</dbReference>
<dbReference type="InterPro" id="IPR009056">
    <property type="entry name" value="Cyt_c-like_dom"/>
</dbReference>
<keyword evidence="11" id="KW-1185">Reference proteome</keyword>
<dbReference type="PANTHER" id="PTHR30600:SF10">
    <property type="entry name" value="BLL6722 PROTEIN"/>
    <property type="match status" value="1"/>
</dbReference>
<dbReference type="InterPro" id="IPR026259">
    <property type="entry name" value="MauG/Cytc_peroxidase"/>
</dbReference>
<dbReference type="RefSeq" id="WP_192557200.1">
    <property type="nucleotide sequence ID" value="NZ_JACZZA010000013.1"/>
</dbReference>
<evidence type="ECO:0000256" key="7">
    <source>
        <dbReference type="ARBA" id="ARBA00023004"/>
    </source>
</evidence>
<accession>A0ABR9GE88</accession>
<feature type="domain" description="Cytochrome c" evidence="9">
    <location>
        <begin position="181"/>
        <end position="332"/>
    </location>
</feature>
<dbReference type="PIRSF" id="PIRSF000294">
    <property type="entry name" value="Cytochrome-c_peroxidase"/>
    <property type="match status" value="1"/>
</dbReference>
<protein>
    <submittedName>
        <fullName evidence="10">Cytochrome c family protein</fullName>
    </submittedName>
</protein>
<evidence type="ECO:0000256" key="3">
    <source>
        <dbReference type="ARBA" id="ARBA00022723"/>
    </source>
</evidence>
<sequence>MLGVFMAQQKAPAQVDAHALAAQRIALGKQLFNDAHLSADGSIRCASCHMPDKDYTDGRRVAIGIGGHAGTRNTPSLLTLAISQDTSFFWDGRRQALQEAVLDPLTNPVEMGLHDQAELLQRIQQNPAYQIAFAQAFPESKQALVPGNIAIALASYVQSLRPAESAYDRYALRGDKTALNPRALLGLGIFQGKGRCAECHLLQGSPATLTDHAFHRTGVGLDGIAPDLPRLTQEVIRRSLQGGAIGNRVATHADEAQLGRFNVTQDPADIGLFRTPSLRDVANTAPYMHDGSVATLDDAIDREVYYRSLQAGHPLQLTVEEREDLKAFLQEL</sequence>
<dbReference type="InterPro" id="IPR036909">
    <property type="entry name" value="Cyt_c-like_dom_sf"/>
</dbReference>
<feature type="domain" description="Cytochrome c" evidence="9">
    <location>
        <begin position="23"/>
        <end position="161"/>
    </location>
</feature>
<evidence type="ECO:0000313" key="10">
    <source>
        <dbReference type="EMBL" id="MBE1162356.1"/>
    </source>
</evidence>
<organism evidence="10 11">
    <name type="scientific">Dyella acidiphila</name>
    <dbReference type="NCBI Taxonomy" id="2775866"/>
    <lineage>
        <taxon>Bacteria</taxon>
        <taxon>Pseudomonadati</taxon>
        <taxon>Pseudomonadota</taxon>
        <taxon>Gammaproteobacteria</taxon>
        <taxon>Lysobacterales</taxon>
        <taxon>Rhodanobacteraceae</taxon>
        <taxon>Dyella</taxon>
    </lineage>
</organism>
<keyword evidence="3 8" id="KW-0479">Metal-binding</keyword>
<keyword evidence="5" id="KW-0574">Periplasm</keyword>
<evidence type="ECO:0000256" key="6">
    <source>
        <dbReference type="ARBA" id="ARBA00023002"/>
    </source>
</evidence>
<evidence type="ECO:0000313" key="11">
    <source>
        <dbReference type="Proteomes" id="UP000651010"/>
    </source>
</evidence>